<protein>
    <submittedName>
        <fullName evidence="3">PhzF family phenazine biosynthesis protein</fullName>
    </submittedName>
</protein>
<reference evidence="3" key="2">
    <citation type="submission" date="2021-04" db="EMBL/GenBank/DDBJ databases">
        <authorList>
            <person name="Karlyshev A.V."/>
        </authorList>
    </citation>
    <scope>NUCLEOTIDE SEQUENCE</scope>
    <source>
        <strain evidence="3">LMG 29479</strain>
    </source>
</reference>
<name>A0A8J7VUD8_9GAMM</name>
<dbReference type="GO" id="GO:0016853">
    <property type="term" value="F:isomerase activity"/>
    <property type="evidence" value="ECO:0007669"/>
    <property type="project" value="TreeGrafter"/>
</dbReference>
<accession>A0A8J7VUD8</accession>
<dbReference type="PIRSF" id="PIRSF016184">
    <property type="entry name" value="PhzC_PhzF"/>
    <property type="match status" value="1"/>
</dbReference>
<sequence length="293" mass="29936">MREVAFKQVDVFPQVAFGGNPVAVILDGSGLDGCAMQAIARWTNLSETTFVLPATTPAASYRVRIFTPRRELPFAGHPSVGTAHAVLEAGLAEAVDGALVQECAAGLLPVRVEEDAPQRRILVRAPAARLAPLPEPDAGLLLAALGADAGAAVTARPAAVDVGPVWLVLQLGDAARVRALEPDLAALAALSDATGAVGITVFGAEPDDAPDRYAVRSFCPADGIDEDPVCGSGNAAVGAWLHAAGAAGDGAWTSSQGRECGRDGRVAVRIDADDRVWIGGGATTRIEGRIALG</sequence>
<evidence type="ECO:0000313" key="4">
    <source>
        <dbReference type="EMBL" id="MBS7456701.1"/>
    </source>
</evidence>
<organism evidence="3">
    <name type="scientific">Coralloluteibacterium stylophorae</name>
    <dbReference type="NCBI Taxonomy" id="1776034"/>
    <lineage>
        <taxon>Bacteria</taxon>
        <taxon>Pseudomonadati</taxon>
        <taxon>Pseudomonadota</taxon>
        <taxon>Gammaproteobacteria</taxon>
        <taxon>Lysobacterales</taxon>
        <taxon>Lysobacteraceae</taxon>
        <taxon>Coralloluteibacterium</taxon>
    </lineage>
</organism>
<comment type="similarity">
    <text evidence="1">Belongs to the PhzF family.</text>
</comment>
<dbReference type="Gene3D" id="3.10.310.10">
    <property type="entry name" value="Diaminopimelate Epimerase, Chain A, domain 1"/>
    <property type="match status" value="2"/>
</dbReference>
<gene>
    <name evidence="4" type="ORF">KB893_006090</name>
    <name evidence="3" type="ORF">KB893_05545</name>
</gene>
<dbReference type="PANTHER" id="PTHR13774">
    <property type="entry name" value="PHENAZINE BIOSYNTHESIS PROTEIN"/>
    <property type="match status" value="1"/>
</dbReference>
<dbReference type="AlphaFoldDB" id="A0A8J7VUD8"/>
<dbReference type="EMBL" id="JAGQFT010000029">
    <property type="protein sequence ID" value="MBR0561978.1"/>
    <property type="molecule type" value="Genomic_DNA"/>
</dbReference>
<evidence type="ECO:0000313" key="3">
    <source>
        <dbReference type="EMBL" id="MBR0561978.1"/>
    </source>
</evidence>
<dbReference type="NCBIfam" id="TIGR00654">
    <property type="entry name" value="PhzF_family"/>
    <property type="match status" value="1"/>
</dbReference>
<dbReference type="GO" id="GO:0005737">
    <property type="term" value="C:cytoplasm"/>
    <property type="evidence" value="ECO:0007669"/>
    <property type="project" value="TreeGrafter"/>
</dbReference>
<keyword evidence="5" id="KW-1185">Reference proteome</keyword>
<evidence type="ECO:0000256" key="2">
    <source>
        <dbReference type="PIRSR" id="PIRSR016184-1"/>
    </source>
</evidence>
<feature type="active site" evidence="2">
    <location>
        <position position="47"/>
    </location>
</feature>
<evidence type="ECO:0000256" key="1">
    <source>
        <dbReference type="ARBA" id="ARBA00008270"/>
    </source>
</evidence>
<dbReference type="Proteomes" id="UP000675747">
    <property type="component" value="Unassembled WGS sequence"/>
</dbReference>
<reference evidence="4 5" key="1">
    <citation type="journal article" date="2021" name="Microbiol. Resour. Announc.">
        <title>Draft Genome Sequence of Coralloluteibacterium stylophorae LMG 29479T.</title>
        <authorList>
            <person name="Karlyshev A.V."/>
            <person name="Kudryashova E.B."/>
            <person name="Ariskina E.V."/>
            <person name="Conroy A.P."/>
            <person name="Abidueva E.Y."/>
        </authorList>
    </citation>
    <scope>NUCLEOTIDE SEQUENCE [LARGE SCALE GENOMIC DNA]</scope>
    <source>
        <strain evidence="4 5">LMG 29479</strain>
    </source>
</reference>
<dbReference type="EMBL" id="JAGQFT020000003">
    <property type="protein sequence ID" value="MBS7456701.1"/>
    <property type="molecule type" value="Genomic_DNA"/>
</dbReference>
<evidence type="ECO:0000313" key="5">
    <source>
        <dbReference type="Proteomes" id="UP000675747"/>
    </source>
</evidence>
<dbReference type="InterPro" id="IPR003719">
    <property type="entry name" value="Phenazine_PhzF-like"/>
</dbReference>
<comment type="caution">
    <text evidence="3">The sequence shown here is derived from an EMBL/GenBank/DDBJ whole genome shotgun (WGS) entry which is preliminary data.</text>
</comment>
<dbReference type="Pfam" id="PF02567">
    <property type="entry name" value="PhzC-PhzF"/>
    <property type="match status" value="1"/>
</dbReference>
<dbReference type="RefSeq" id="WP_211925943.1">
    <property type="nucleotide sequence ID" value="NZ_JAGQFT020000003.1"/>
</dbReference>
<proteinExistence type="inferred from homology"/>
<dbReference type="PANTHER" id="PTHR13774:SF32">
    <property type="entry name" value="ANTISENSE-ENHANCING SEQUENCE 1"/>
    <property type="match status" value="1"/>
</dbReference>
<dbReference type="SUPFAM" id="SSF54506">
    <property type="entry name" value="Diaminopimelate epimerase-like"/>
    <property type="match status" value="1"/>
</dbReference>